<comment type="caution">
    <text evidence="3">The sequence shown here is derived from an EMBL/GenBank/DDBJ whole genome shotgun (WGS) entry which is preliminary data.</text>
</comment>
<evidence type="ECO:0000256" key="1">
    <source>
        <dbReference type="SAM" id="MobiDB-lite"/>
    </source>
</evidence>
<feature type="region of interest" description="Disordered" evidence="1">
    <location>
        <begin position="374"/>
        <end position="478"/>
    </location>
</feature>
<proteinExistence type="predicted"/>
<protein>
    <recommendedName>
        <fullName evidence="5">DUF1385 domain-containing protein</fullName>
    </recommendedName>
</protein>
<feature type="transmembrane region" description="Helical" evidence="2">
    <location>
        <begin position="152"/>
        <end position="175"/>
    </location>
</feature>
<dbReference type="PANTHER" id="PTHR42867">
    <property type="entry name" value="MEMBRANE PROTEIN-RELATED"/>
    <property type="match status" value="1"/>
</dbReference>
<organism evidence="3 4">
    <name type="scientific">[Bacteroides] pectinophilus ATCC 43243</name>
    <dbReference type="NCBI Taxonomy" id="483218"/>
    <lineage>
        <taxon>Bacteria</taxon>
        <taxon>Bacillati</taxon>
        <taxon>Bacillota</taxon>
        <taxon>Clostridia</taxon>
        <taxon>Eubacteriales</taxon>
    </lineage>
</organism>
<gene>
    <name evidence="3" type="ORF">BACPEC_01228</name>
</gene>
<sequence length="478" mass="54129">MVRLNQTGGFMKLSGIGGQAVLEGVMMRNKDKYAIAVRKPDNEIDVVTRQCKSDRNRSKICNVPIIRGVVSFVDSLVLGMSSLTYSSSFYEDPKEQEPTRADNVAKAIFREKLDSVIMTITILFSVILAIALFMVAPYYISRLLAKFIVSQWVLNLIEGLVRVLIFIIYILLISLMSDIKRTFMYHGAEHKCINCIEHGMALTVDNVRASSKEHKRCGTSFIFLVMFISVIFFIFIRMPNPFLQIAVRVLLVPVIAGVSYEVIRWAGSSDSKAVMIVSKPGLWLQKLTTREPDDSMIEVGIKAVEAVFDWKEFLDEYYDGVPDDQIPPEAFYYEDEDGTAYSEAEINEIADDGQEAEELDAEGYLEDEVVDEAEDAYEDESGENDDEPEDYESDEYEDESDDGIEMLDDDYEPDDADETDADEADADADEADSDDDDDDDKQDSDGIEFVDDEEEEEEIGIEMPIFKQRHTEVGRDDR</sequence>
<accession>B7ARB8</accession>
<dbReference type="HOGENOM" id="CLU_038459_0_0_9"/>
<feature type="transmembrane region" description="Helical" evidence="2">
    <location>
        <begin position="116"/>
        <end position="140"/>
    </location>
</feature>
<dbReference type="eggNOG" id="COG3872">
    <property type="taxonomic scope" value="Bacteria"/>
</dbReference>
<evidence type="ECO:0000256" key="2">
    <source>
        <dbReference type="SAM" id="Phobius"/>
    </source>
</evidence>
<evidence type="ECO:0008006" key="5">
    <source>
        <dbReference type="Google" id="ProtNLM"/>
    </source>
</evidence>
<evidence type="ECO:0000313" key="3">
    <source>
        <dbReference type="EMBL" id="EEC58240.1"/>
    </source>
</evidence>
<feature type="compositionally biased region" description="Acidic residues" evidence="1">
    <location>
        <begin position="374"/>
        <end position="460"/>
    </location>
</feature>
<keyword evidence="4" id="KW-1185">Reference proteome</keyword>
<dbReference type="PANTHER" id="PTHR42867:SF1">
    <property type="entry name" value="MEMBRANE PROTEIN-RELATED"/>
    <property type="match status" value="1"/>
</dbReference>
<feature type="transmembrane region" description="Helical" evidence="2">
    <location>
        <begin position="217"/>
        <end position="236"/>
    </location>
</feature>
<name>B7ARB8_9FIRM</name>
<dbReference type="STRING" id="483218.BACPEC_01228"/>
<reference evidence="3 4" key="2">
    <citation type="submission" date="2008-11" db="EMBL/GenBank/DDBJ databases">
        <authorList>
            <person name="Fulton L."/>
            <person name="Clifton S."/>
            <person name="Fulton B."/>
            <person name="Xu J."/>
            <person name="Minx P."/>
            <person name="Pepin K.H."/>
            <person name="Johnson M."/>
            <person name="Bhonagiri V."/>
            <person name="Nash W.E."/>
            <person name="Mardis E.R."/>
            <person name="Wilson R.K."/>
        </authorList>
    </citation>
    <scope>NUCLEOTIDE SEQUENCE [LARGE SCALE GENOMIC DNA]</scope>
    <source>
        <strain evidence="3 4">ATCC 43243</strain>
    </source>
</reference>
<dbReference type="AlphaFoldDB" id="B7ARB8"/>
<dbReference type="InterPro" id="IPR010787">
    <property type="entry name" value="DUF1385"/>
</dbReference>
<evidence type="ECO:0000313" key="4">
    <source>
        <dbReference type="Proteomes" id="UP000003136"/>
    </source>
</evidence>
<feature type="compositionally biased region" description="Basic and acidic residues" evidence="1">
    <location>
        <begin position="469"/>
        <end position="478"/>
    </location>
</feature>
<keyword evidence="2" id="KW-0812">Transmembrane</keyword>
<keyword evidence="2" id="KW-0472">Membrane</keyword>
<dbReference type="Pfam" id="PF07136">
    <property type="entry name" value="DUF1385"/>
    <property type="match status" value="1"/>
</dbReference>
<dbReference type="Proteomes" id="UP000003136">
    <property type="component" value="Unassembled WGS sequence"/>
</dbReference>
<dbReference type="EMBL" id="ABVQ01000035">
    <property type="protein sequence ID" value="EEC58240.1"/>
    <property type="molecule type" value="Genomic_DNA"/>
</dbReference>
<reference evidence="3 4" key="1">
    <citation type="submission" date="2008-11" db="EMBL/GenBank/DDBJ databases">
        <title>Draft genome sequence of Bacteroides pectinophilus (ATCC 43243).</title>
        <authorList>
            <person name="Sudarsanam P."/>
            <person name="Ley R."/>
            <person name="Guruge J."/>
            <person name="Turnbaugh P.J."/>
            <person name="Mahowald M."/>
            <person name="Liep D."/>
            <person name="Gordon J."/>
        </authorList>
    </citation>
    <scope>NUCLEOTIDE SEQUENCE [LARGE SCALE GENOMIC DNA]</scope>
    <source>
        <strain evidence="3 4">ATCC 43243</strain>
    </source>
</reference>
<keyword evidence="2" id="KW-1133">Transmembrane helix</keyword>